<feature type="domain" description="Type II methyltransferase M.TaqI-like" evidence="6">
    <location>
        <begin position="176"/>
        <end position="267"/>
    </location>
</feature>
<dbReference type="GO" id="GO:0032259">
    <property type="term" value="P:methylation"/>
    <property type="evidence" value="ECO:0007669"/>
    <property type="project" value="UniProtKB-KW"/>
</dbReference>
<evidence type="ECO:0000313" key="8">
    <source>
        <dbReference type="Proteomes" id="UP000004713"/>
    </source>
</evidence>
<gene>
    <name evidence="7" type="ORF">BACSTE_00729</name>
</gene>
<dbReference type="SUPFAM" id="SSF53335">
    <property type="entry name" value="S-adenosyl-L-methionine-dependent methyltransferases"/>
    <property type="match status" value="1"/>
</dbReference>
<evidence type="ECO:0000313" key="7">
    <source>
        <dbReference type="EMBL" id="EDS16060.1"/>
    </source>
</evidence>
<evidence type="ECO:0000256" key="2">
    <source>
        <dbReference type="ARBA" id="ARBA00022603"/>
    </source>
</evidence>
<evidence type="ECO:0000256" key="3">
    <source>
        <dbReference type="ARBA" id="ARBA00022679"/>
    </source>
</evidence>
<dbReference type="InterPro" id="IPR002052">
    <property type="entry name" value="DNA_methylase_N6_adenine_CS"/>
</dbReference>
<dbReference type="PRINTS" id="PR00507">
    <property type="entry name" value="N12N6MTFRASE"/>
</dbReference>
<accession>B0NMP4</accession>
<dbReference type="InterPro" id="IPR050953">
    <property type="entry name" value="N4_N6_ade-DNA_methylase"/>
</dbReference>
<keyword evidence="4" id="KW-0949">S-adenosyl-L-methionine</keyword>
<name>B0NMP4_BACSE</name>
<dbReference type="AlphaFoldDB" id="B0NMP4"/>
<dbReference type="EMBL" id="ABFZ02000017">
    <property type="protein sequence ID" value="EDS16060.1"/>
    <property type="molecule type" value="Genomic_DNA"/>
</dbReference>
<dbReference type="eggNOG" id="COG0827">
    <property type="taxonomic scope" value="Bacteria"/>
</dbReference>
<proteinExistence type="predicted"/>
<organism evidence="7 8">
    <name type="scientific">Bacteroides stercoris ATCC 43183</name>
    <dbReference type="NCBI Taxonomy" id="449673"/>
    <lineage>
        <taxon>Bacteria</taxon>
        <taxon>Pseudomonadati</taxon>
        <taxon>Bacteroidota</taxon>
        <taxon>Bacteroidia</taxon>
        <taxon>Bacteroidales</taxon>
        <taxon>Bacteroidaceae</taxon>
        <taxon>Bacteroides</taxon>
    </lineage>
</organism>
<dbReference type="InterPro" id="IPR011639">
    <property type="entry name" value="MethylTrfase_TaqI-like_dom"/>
</dbReference>
<sequence>MILQKKKNTFIRRIQRFFPNFAIMNISWSEIKPYENELPTNYADRIGRLYTDTVTSAFKKSNGQFFTPVSIAYFMGKQISVNKDSVSVLDPGCGTAILSCAMIENLVLQSKVKQIELVTYETDENLIPGLQKVLEYITIWGMRHNVRIDCRSYCEDFILSNYSVLYSDTIYGRAESLQKYDLIISNPPYFKLSKEDKRVKAAQCIIDGQPNIYSIFMAISALLLAEQGQMIYITPRSFTSGRYFRLFRNFLFKHIQIDFVHLFNTRKDTFSKDNVLQETIIMKCSPKKGADYNVVLSYSEGLSDLATPAIKEVQRKEIIDLTSKELILHLPVSLEDEKIIRLFKSWDGNLNKYHIQISTGPVVAFRSKEQLCETSGEGTAALYWLHNVVKMLADHPVVKEGKPQFIHINEMSVSTLLPNKNYVLLRRFSSKDDNSRLIAAPYFGNMTSCAHVGIENKLNYIYRPKGHLNRMEVMGIAALLNSDLFDNYFRTFNGNVNVSATELREMPMPPLEVIESIGKDLIAMNDYSMVNVNKIVNKYFM</sequence>
<dbReference type="PANTHER" id="PTHR33841:SF1">
    <property type="entry name" value="DNA METHYLTRANSFERASE A"/>
    <property type="match status" value="1"/>
</dbReference>
<dbReference type="PROSITE" id="PS00092">
    <property type="entry name" value="N6_MTASE"/>
    <property type="match status" value="1"/>
</dbReference>
<reference evidence="7 8" key="2">
    <citation type="submission" date="2007-11" db="EMBL/GenBank/DDBJ databases">
        <authorList>
            <person name="Fulton L."/>
            <person name="Clifton S."/>
            <person name="Fulton B."/>
            <person name="Xu J."/>
            <person name="Minx P."/>
            <person name="Pepin K.H."/>
            <person name="Johnson M."/>
            <person name="Thiruvilangam P."/>
            <person name="Bhonagiri V."/>
            <person name="Nash W.E."/>
            <person name="Mardis E.R."/>
            <person name="Wilson R.K."/>
        </authorList>
    </citation>
    <scope>NUCLEOTIDE SEQUENCE [LARGE SCALE GENOMIC DNA]</scope>
    <source>
        <strain evidence="7 8">ATCC 43183</strain>
    </source>
</reference>
<dbReference type="Proteomes" id="UP000004713">
    <property type="component" value="Unassembled WGS sequence"/>
</dbReference>
<reference evidence="7 8" key="1">
    <citation type="submission" date="2007-11" db="EMBL/GenBank/DDBJ databases">
        <title>Draft genome sequence of Bacteroides stercoris(ATCC 43183).</title>
        <authorList>
            <person name="Sudarsanam P."/>
            <person name="Ley R."/>
            <person name="Guruge J."/>
            <person name="Turnbaugh P.J."/>
            <person name="Mahowald M."/>
            <person name="Liep D."/>
            <person name="Gordon J."/>
        </authorList>
    </citation>
    <scope>NUCLEOTIDE SEQUENCE [LARGE SCALE GENOMIC DNA]</scope>
    <source>
        <strain evidence="7 8">ATCC 43183</strain>
    </source>
</reference>
<dbReference type="Pfam" id="PF07669">
    <property type="entry name" value="Eco57I"/>
    <property type="match status" value="1"/>
</dbReference>
<protein>
    <recommendedName>
        <fullName evidence="1">site-specific DNA-methyltransferase (adenine-specific)</fullName>
        <ecNumber evidence="1">2.1.1.72</ecNumber>
    </recommendedName>
</protein>
<dbReference type="GO" id="GO:0003676">
    <property type="term" value="F:nucleic acid binding"/>
    <property type="evidence" value="ECO:0007669"/>
    <property type="project" value="InterPro"/>
</dbReference>
<dbReference type="GO" id="GO:0006304">
    <property type="term" value="P:DNA modification"/>
    <property type="evidence" value="ECO:0007669"/>
    <property type="project" value="InterPro"/>
</dbReference>
<dbReference type="InterPro" id="IPR029063">
    <property type="entry name" value="SAM-dependent_MTases_sf"/>
</dbReference>
<comment type="caution">
    <text evidence="7">The sequence shown here is derived from an EMBL/GenBank/DDBJ whole genome shotgun (WGS) entry which is preliminary data.</text>
</comment>
<dbReference type="GO" id="GO:0009007">
    <property type="term" value="F:site-specific DNA-methyltransferase (adenine-specific) activity"/>
    <property type="evidence" value="ECO:0007669"/>
    <property type="project" value="UniProtKB-EC"/>
</dbReference>
<keyword evidence="3" id="KW-0808">Transferase</keyword>
<keyword evidence="2 7" id="KW-0489">Methyltransferase</keyword>
<comment type="catalytic activity">
    <reaction evidence="5">
        <text>a 2'-deoxyadenosine in DNA + S-adenosyl-L-methionine = an N(6)-methyl-2'-deoxyadenosine in DNA + S-adenosyl-L-homocysteine + H(+)</text>
        <dbReference type="Rhea" id="RHEA:15197"/>
        <dbReference type="Rhea" id="RHEA-COMP:12418"/>
        <dbReference type="Rhea" id="RHEA-COMP:12419"/>
        <dbReference type="ChEBI" id="CHEBI:15378"/>
        <dbReference type="ChEBI" id="CHEBI:57856"/>
        <dbReference type="ChEBI" id="CHEBI:59789"/>
        <dbReference type="ChEBI" id="CHEBI:90615"/>
        <dbReference type="ChEBI" id="CHEBI:90616"/>
        <dbReference type="EC" id="2.1.1.72"/>
    </reaction>
</comment>
<dbReference type="Gene3D" id="3.40.50.150">
    <property type="entry name" value="Vaccinia Virus protein VP39"/>
    <property type="match status" value="1"/>
</dbReference>
<dbReference type="REBASE" id="21235">
    <property type="entry name" value="M.Bst43183ORF729P"/>
</dbReference>
<dbReference type="EC" id="2.1.1.72" evidence="1"/>
<evidence type="ECO:0000256" key="4">
    <source>
        <dbReference type="ARBA" id="ARBA00022691"/>
    </source>
</evidence>
<evidence type="ECO:0000259" key="6">
    <source>
        <dbReference type="Pfam" id="PF07669"/>
    </source>
</evidence>
<dbReference type="HOGENOM" id="CLU_025185_0_0_10"/>
<evidence type="ECO:0000256" key="5">
    <source>
        <dbReference type="ARBA" id="ARBA00047942"/>
    </source>
</evidence>
<evidence type="ECO:0000256" key="1">
    <source>
        <dbReference type="ARBA" id="ARBA00011900"/>
    </source>
</evidence>
<dbReference type="PANTHER" id="PTHR33841">
    <property type="entry name" value="DNA METHYLTRANSFERASE YEEA-RELATED"/>
    <property type="match status" value="1"/>
</dbReference>